<feature type="transmembrane region" description="Helical" evidence="2">
    <location>
        <begin position="1666"/>
        <end position="1692"/>
    </location>
</feature>
<dbReference type="PROSITE" id="PS50213">
    <property type="entry name" value="FAS1"/>
    <property type="match status" value="2"/>
</dbReference>
<keyword evidence="2" id="KW-0812">Transmembrane</keyword>
<feature type="compositionally biased region" description="Polar residues" evidence="1">
    <location>
        <begin position="387"/>
        <end position="398"/>
    </location>
</feature>
<keyword evidence="5" id="KW-1185">Reference proteome</keyword>
<protein>
    <submittedName>
        <fullName evidence="4">Aurofusarin biosynthesis cluster protein S</fullName>
    </submittedName>
</protein>
<dbReference type="PANTHER" id="PTHR37544">
    <property type="entry name" value="SPRAY-RELATED"/>
    <property type="match status" value="1"/>
</dbReference>
<keyword evidence="2" id="KW-1133">Transmembrane helix</keyword>
<dbReference type="EMBL" id="QAPG01000015">
    <property type="protein sequence ID" value="TDZ38673.1"/>
    <property type="molecule type" value="Genomic_DNA"/>
</dbReference>
<feature type="transmembrane region" description="Helical" evidence="2">
    <location>
        <begin position="1550"/>
        <end position="1570"/>
    </location>
</feature>
<dbReference type="PANTHER" id="PTHR37544:SF1">
    <property type="entry name" value="PHOSPHORIBOSYLAMINOIMIDAZOLE-SUCCINOCARBOXAMIDE SYNTHASE"/>
    <property type="match status" value="1"/>
</dbReference>
<feature type="region of interest" description="Disordered" evidence="1">
    <location>
        <begin position="1043"/>
        <end position="1069"/>
    </location>
</feature>
<feature type="transmembrane region" description="Helical" evidence="2">
    <location>
        <begin position="1260"/>
        <end position="1283"/>
    </location>
</feature>
<dbReference type="InterPro" id="IPR021840">
    <property type="entry name" value="DUF3433"/>
</dbReference>
<feature type="transmembrane region" description="Helical" evidence="2">
    <location>
        <begin position="1404"/>
        <end position="1427"/>
    </location>
</feature>
<evidence type="ECO:0000259" key="3">
    <source>
        <dbReference type="PROSITE" id="PS50213"/>
    </source>
</evidence>
<comment type="caution">
    <text evidence="4">The sequence shown here is derived from an EMBL/GenBank/DDBJ whole genome shotgun (WGS) entry which is preliminary data.</text>
</comment>
<evidence type="ECO:0000256" key="1">
    <source>
        <dbReference type="SAM" id="MobiDB-lite"/>
    </source>
</evidence>
<name>A0A4R8QVH1_9PEZI</name>
<feature type="transmembrane region" description="Helical" evidence="2">
    <location>
        <begin position="1597"/>
        <end position="1617"/>
    </location>
</feature>
<organism evidence="4 5">
    <name type="scientific">Colletotrichum spinosum</name>
    <dbReference type="NCBI Taxonomy" id="1347390"/>
    <lineage>
        <taxon>Eukaryota</taxon>
        <taxon>Fungi</taxon>
        <taxon>Dikarya</taxon>
        <taxon>Ascomycota</taxon>
        <taxon>Pezizomycotina</taxon>
        <taxon>Sordariomycetes</taxon>
        <taxon>Hypocreomycetidae</taxon>
        <taxon>Glomerellales</taxon>
        <taxon>Glomerellaceae</taxon>
        <taxon>Colletotrichum</taxon>
        <taxon>Colletotrichum orbiculare species complex</taxon>
    </lineage>
</organism>
<feature type="compositionally biased region" description="Basic and acidic residues" evidence="1">
    <location>
        <begin position="1000"/>
        <end position="1010"/>
    </location>
</feature>
<dbReference type="SUPFAM" id="SSF82153">
    <property type="entry name" value="FAS1 domain"/>
    <property type="match status" value="2"/>
</dbReference>
<proteinExistence type="predicted"/>
<dbReference type="InterPro" id="IPR036378">
    <property type="entry name" value="FAS1_dom_sf"/>
</dbReference>
<dbReference type="Proteomes" id="UP000295083">
    <property type="component" value="Unassembled WGS sequence"/>
</dbReference>
<evidence type="ECO:0000256" key="2">
    <source>
        <dbReference type="SAM" id="Phobius"/>
    </source>
</evidence>
<feature type="region of interest" description="Disordered" evidence="1">
    <location>
        <begin position="977"/>
        <end position="1025"/>
    </location>
</feature>
<reference evidence="4 5" key="1">
    <citation type="submission" date="2018-11" db="EMBL/GenBank/DDBJ databases">
        <title>Genome sequence and assembly of Colletotrichum spinosum.</title>
        <authorList>
            <person name="Gan P."/>
            <person name="Shirasu K."/>
        </authorList>
    </citation>
    <scope>NUCLEOTIDE SEQUENCE [LARGE SCALE GENOMIC DNA]</scope>
    <source>
        <strain evidence="4 5">CBS 515.97</strain>
    </source>
</reference>
<dbReference type="InterPro" id="IPR000782">
    <property type="entry name" value="FAS1_domain"/>
</dbReference>
<evidence type="ECO:0000313" key="5">
    <source>
        <dbReference type="Proteomes" id="UP000295083"/>
    </source>
</evidence>
<gene>
    <name evidence="4" type="primary">aurS-1</name>
    <name evidence="4" type="ORF">C8035_v005836</name>
</gene>
<feature type="compositionally biased region" description="Polar residues" evidence="1">
    <location>
        <begin position="1011"/>
        <end position="1025"/>
    </location>
</feature>
<dbReference type="SMART" id="SM00554">
    <property type="entry name" value="FAS1"/>
    <property type="match status" value="2"/>
</dbReference>
<sequence length="1825" mass="202716">MGEEMGAADDAFSSQQSNFARFEPIAGDVLLRRETKRRDALLRRGPVRSGCRDVDEYVLMGGFERGSVVGLSAESEEMGLKIALQALAGELCGDEEARVMVVTTQPAAVLRPLRDAVKIELRVRGVGEEEGKEKVTACLDRVEVSRVFDLYGLWEALGDLDIPPASPEGGQPLDFGDGGALGLGVSPLSQRQEEEEVMAESQRIVLPELKPSRAEVVDSDDEELSPPPPSSSELSELSPPPSSLMSMLATPEERESPEDAEIREDLEDIEDQGDLINFEAFSSQKTADLGPDPEVADGRPEVSQLDEVVVTHDTRMATTPDTLKATKPPTMILITHFSAIMTTLFTGRDRASAHEALKFLSAHLRYLSRNLFSSPLIMLLNSTKSTKSRPATGVTSPAQAAAPEEVYPRQEKDEKTGYLGAKPLDPTLCSIFNPPPLDIPGYYDKGLSRRNKPTFGLVFAQLLDLHLLCTQVPSTEEDVERLLALPEEDDGKAIDMTWILEVLLDEMGVWVEGKSHGPRQLRDQRWSAIDFRDGRIVEALEEVVKESKGKVRVVGGFGGPRVFTWSGTAAAIDQNENEKDGPAHSRRSWTNIGPQSVYSIIHARKEGHRFADLLGRHPTLLDRLDGRDGEFTVFVPTDDAIDKLHHLDRSDERLWREILEYHVLEGRYDVEALLASGTVPTLSREDGMGTRPQRLRTERDGGEIGVNFYGRLVAMNSKGANGIVYLIDNVLVPPPRHDKLIEMLPKRLSVFSAAMAVTGVGEDLHARNRRGVTVFAPSDDAWDALGDEVKNFLLSDEETVYLRVLMRYHVVVDEVIYTDSIVDDKVGKGRLRGFPTLLAGAEVFSNATVTTLDNSDSATINAKKISRSDLSHCVDKLKTCGLEQRAIERRKAIVAHYTEHDPLDQIFGSKVSYILSPTEIEEFCCEQLPLGRFMSDSEQANNTIFDFPAHYAGQIYLDQNLVDRVETYSGQYTPHYWSARTPSQQPSTPHAIHTGPATTGHEEDGIEEHSSSPQETSVAPSHQNFSRPEQTFAAPVIVPGTMFSQQDPYASPPANRYNESQQAVDEVANRARSRGFRDELTMAANRSVTPGVDDTPHIQYALLALTNDHGSSSFPPPTTVSSPAQDDSNGYYRAAGYLPDNLQQQHQSPQISGDPEAGFSPMIAPPVSAYTRDSMFRPQSHGGERPSMSLGTRIMSPPQTADSAYRQSHDQREPFSEPVPKWLPVSEKESVFPGMTKLDTIDEDRDVFPRLNHIPTVLRLPSMIAMATLCILMIAALMLSAIYSPIQPGLLTYGETIYSAKYFLFRILPQILAVVIFVYVQCVAAATLRILPFVAMTEDEPMKRRNAIFQNIYAKNFLLPQLAGPTPVKIALAIFWLSAFTIPLASASFTVIHKEVWYWTAVQGVIWTLVALYFLVIIAIVLLVLFWRNRITGLMWDPRSIADFSLMISNCNARDSYRGSEVAESRKHLRRILRNRIVDRLGYWMTDNNREAPWYGIGTEHSQGHTPSDLHYDTKHESDRRSITSNLIVAGHDDYIRKFYLPWTLRTGQAIFFVVAATVLLAALFVVSFLNRTSLVHGFDPRLPAAPGPGAFSPANFLYSFIPSFIGLVLYLAFLSIEQDIRILQPWADLGAQDGSPASRSVLADYAACVPFQATLHAVRNHHWRLAALSLLSILLAFLPALAGGLFMALTAVPEGGVRMFPNVPVFGVILALLIFYLFALVSLLFGRNQYRLPHAVTCPAEIFSFLANEDNAQDPVFRSPSAPRTKQELSYRLGAGPATAQSTWMFGYWPGRDERRLGVRRQKRYTERKSFHERNPSHRSLLAV</sequence>
<keyword evidence="2" id="KW-0472">Membrane</keyword>
<feature type="domain" description="FAS1" evidence="3">
    <location>
        <begin position="594"/>
        <end position="731"/>
    </location>
</feature>
<feature type="domain" description="FAS1" evidence="3">
    <location>
        <begin position="737"/>
        <end position="878"/>
    </location>
</feature>
<dbReference type="Pfam" id="PF11915">
    <property type="entry name" value="DUF3433"/>
    <property type="match status" value="2"/>
</dbReference>
<feature type="region of interest" description="Disordered" evidence="1">
    <location>
        <begin position="1198"/>
        <end position="1220"/>
    </location>
</feature>
<feature type="region of interest" description="Disordered" evidence="1">
    <location>
        <begin position="387"/>
        <end position="411"/>
    </location>
</feature>
<feature type="region of interest" description="Disordered" evidence="1">
    <location>
        <begin position="163"/>
        <end position="260"/>
    </location>
</feature>
<evidence type="ECO:0000313" key="4">
    <source>
        <dbReference type="EMBL" id="TDZ38673.1"/>
    </source>
</evidence>
<accession>A0A4R8QVH1</accession>
<feature type="transmembrane region" description="Helical" evidence="2">
    <location>
        <begin position="1704"/>
        <end position="1726"/>
    </location>
</feature>
<feature type="transmembrane region" description="Helical" evidence="2">
    <location>
        <begin position="1303"/>
        <end position="1335"/>
    </location>
</feature>
<dbReference type="Pfam" id="PF02469">
    <property type="entry name" value="Fasciclin"/>
    <property type="match status" value="2"/>
</dbReference>
<dbReference type="Gene3D" id="2.30.180.10">
    <property type="entry name" value="FAS1 domain"/>
    <property type="match status" value="2"/>
</dbReference>